<dbReference type="EMBL" id="JAQJAC010000002">
    <property type="protein sequence ID" value="KAJ5595837.1"/>
    <property type="molecule type" value="Genomic_DNA"/>
</dbReference>
<dbReference type="Gene3D" id="2.120.10.30">
    <property type="entry name" value="TolB, C-terminal domain"/>
    <property type="match status" value="1"/>
</dbReference>
<gene>
    <name evidence="2" type="ORF">N7450_002295</name>
</gene>
<feature type="chain" id="PRO_5042095478" evidence="1">
    <location>
        <begin position="20"/>
        <end position="212"/>
    </location>
</feature>
<evidence type="ECO:0000313" key="3">
    <source>
        <dbReference type="Proteomes" id="UP001216150"/>
    </source>
</evidence>
<name>A0AAD6DWZ4_9EURO</name>
<dbReference type="AlphaFoldDB" id="A0AAD6DWZ4"/>
<protein>
    <submittedName>
        <fullName evidence="2">Uncharacterized protein</fullName>
    </submittedName>
</protein>
<sequence length="212" mass="22794">MRPYLFIGLLSLFYRHVNVYAPGLERVYSLDRATQGISISANSRTFLSQRYSTTAAPHIVKLLADNSTKLYPDTTWNSYNSSDSTSDSYRTFVSVDGARIGPDGRYWVVDGGSPGLNGSTRLVGVNLTKDTVDKLCYLDEIKASDSGIDDLSDTAGVLLVLNLTTGHGVRMLAGSDSATAWFPMMYNGSLVPRYGASGSALAAGLDQIEALA</sequence>
<accession>A0AAD6DWZ4</accession>
<organism evidence="2 3">
    <name type="scientific">Penicillium hetheringtonii</name>
    <dbReference type="NCBI Taxonomy" id="911720"/>
    <lineage>
        <taxon>Eukaryota</taxon>
        <taxon>Fungi</taxon>
        <taxon>Dikarya</taxon>
        <taxon>Ascomycota</taxon>
        <taxon>Pezizomycotina</taxon>
        <taxon>Eurotiomycetes</taxon>
        <taxon>Eurotiomycetidae</taxon>
        <taxon>Eurotiales</taxon>
        <taxon>Aspergillaceae</taxon>
        <taxon>Penicillium</taxon>
    </lineage>
</organism>
<keyword evidence="1" id="KW-0732">Signal</keyword>
<dbReference type="InterPro" id="IPR011042">
    <property type="entry name" value="6-blade_b-propeller_TolB-like"/>
</dbReference>
<evidence type="ECO:0000313" key="2">
    <source>
        <dbReference type="EMBL" id="KAJ5595837.1"/>
    </source>
</evidence>
<feature type="signal peptide" evidence="1">
    <location>
        <begin position="1"/>
        <end position="19"/>
    </location>
</feature>
<evidence type="ECO:0000256" key="1">
    <source>
        <dbReference type="SAM" id="SignalP"/>
    </source>
</evidence>
<keyword evidence="3" id="KW-1185">Reference proteome</keyword>
<comment type="caution">
    <text evidence="2">The sequence shown here is derived from an EMBL/GenBank/DDBJ whole genome shotgun (WGS) entry which is preliminary data.</text>
</comment>
<reference evidence="2 3" key="1">
    <citation type="journal article" date="2023" name="IMA Fungus">
        <title>Comparative genomic study of the Penicillium genus elucidates a diverse pangenome and 15 lateral gene transfer events.</title>
        <authorList>
            <person name="Petersen C."/>
            <person name="Sorensen T."/>
            <person name="Nielsen M.R."/>
            <person name="Sondergaard T.E."/>
            <person name="Sorensen J.L."/>
            <person name="Fitzpatrick D.A."/>
            <person name="Frisvad J.C."/>
            <person name="Nielsen K.L."/>
        </authorList>
    </citation>
    <scope>NUCLEOTIDE SEQUENCE [LARGE SCALE GENOMIC DNA]</scope>
    <source>
        <strain evidence="2 3">IBT 29057</strain>
    </source>
</reference>
<dbReference type="Proteomes" id="UP001216150">
    <property type="component" value="Unassembled WGS sequence"/>
</dbReference>
<proteinExistence type="predicted"/>